<dbReference type="Proteomes" id="UP000679575">
    <property type="component" value="Chromosome"/>
</dbReference>
<feature type="transmembrane region" description="Helical" evidence="1">
    <location>
        <begin position="12"/>
        <end position="33"/>
    </location>
</feature>
<keyword evidence="1" id="KW-0812">Transmembrane</keyword>
<protein>
    <submittedName>
        <fullName evidence="2">Uncharacterized protein</fullName>
    </submittedName>
</protein>
<dbReference type="EMBL" id="CP073587">
    <property type="protein sequence ID" value="QUN06770.1"/>
    <property type="molecule type" value="Genomic_DNA"/>
</dbReference>
<keyword evidence="1" id="KW-0472">Membrane</keyword>
<keyword evidence="3" id="KW-1185">Reference proteome</keyword>
<evidence type="ECO:0000256" key="1">
    <source>
        <dbReference type="SAM" id="Phobius"/>
    </source>
</evidence>
<accession>A0ABX7YWR6</accession>
<proteinExistence type="predicted"/>
<sequence length="64" mass="7017">MAFNKGKSAQDYPTALMGVIALMCQAVSVARWYNDRVTKAKDYSEDIPAAAVNIALKQLNNIRA</sequence>
<keyword evidence="1" id="KW-1133">Transmembrane helix</keyword>
<gene>
    <name evidence="2" type="ORF">KDN34_04785</name>
</gene>
<name>A0ABX7YWR6_9GAMM</name>
<dbReference type="RefSeq" id="WP_212595779.1">
    <property type="nucleotide sequence ID" value="NZ_CP073587.1"/>
</dbReference>
<reference evidence="2 3" key="1">
    <citation type="submission" date="2021-04" db="EMBL/GenBank/DDBJ databases">
        <title>Novel species identification of genus Shewanella.</title>
        <authorList>
            <person name="Liu G."/>
        </authorList>
    </citation>
    <scope>NUCLEOTIDE SEQUENCE [LARGE SCALE GENOMIC DNA]</scope>
    <source>
        <strain evidence="2 3">FJAT-54481</strain>
    </source>
</reference>
<organism evidence="2 3">
    <name type="scientific">Shewanella yunxiaonensis</name>
    <dbReference type="NCBI Taxonomy" id="2829809"/>
    <lineage>
        <taxon>Bacteria</taxon>
        <taxon>Pseudomonadati</taxon>
        <taxon>Pseudomonadota</taxon>
        <taxon>Gammaproteobacteria</taxon>
        <taxon>Alteromonadales</taxon>
        <taxon>Shewanellaceae</taxon>
        <taxon>Shewanella</taxon>
    </lineage>
</organism>
<evidence type="ECO:0000313" key="3">
    <source>
        <dbReference type="Proteomes" id="UP000679575"/>
    </source>
</evidence>
<evidence type="ECO:0000313" key="2">
    <source>
        <dbReference type="EMBL" id="QUN06770.1"/>
    </source>
</evidence>